<dbReference type="InterPro" id="IPR013217">
    <property type="entry name" value="Methyltransf_12"/>
</dbReference>
<dbReference type="Pfam" id="PF00668">
    <property type="entry name" value="Condensation"/>
    <property type="match status" value="2"/>
</dbReference>
<reference evidence="8 9" key="1">
    <citation type="submission" date="2015-12" db="EMBL/GenBank/DDBJ databases">
        <title>Diversity of Burkholderia near neighbor genomes.</title>
        <authorList>
            <person name="Sahl J."/>
            <person name="Wagner D."/>
            <person name="Keim P."/>
        </authorList>
    </citation>
    <scope>NUCLEOTIDE SEQUENCE [LARGE SCALE GENOMIC DNA]</scope>
    <source>
        <strain evidence="8 9">BDU8</strain>
    </source>
</reference>
<dbReference type="InterPro" id="IPR025110">
    <property type="entry name" value="AMP-bd_C"/>
</dbReference>
<dbReference type="SUPFAM" id="SSF47336">
    <property type="entry name" value="ACP-like"/>
    <property type="match status" value="2"/>
</dbReference>
<dbReference type="FunFam" id="1.10.1200.10:FF:000016">
    <property type="entry name" value="Non-ribosomal peptide synthase"/>
    <property type="match status" value="1"/>
</dbReference>
<dbReference type="Gene3D" id="3.40.50.1820">
    <property type="entry name" value="alpha/beta hydrolase"/>
    <property type="match status" value="2"/>
</dbReference>
<feature type="region of interest" description="Disordered" evidence="6">
    <location>
        <begin position="1567"/>
        <end position="1710"/>
    </location>
</feature>
<keyword evidence="2" id="KW-0596">Phosphopantetheine</keyword>
<organism evidence="8 9">
    <name type="scientific">Burkholderia mayonis</name>
    <dbReference type="NCBI Taxonomy" id="1385591"/>
    <lineage>
        <taxon>Bacteria</taxon>
        <taxon>Pseudomonadati</taxon>
        <taxon>Pseudomonadota</taxon>
        <taxon>Betaproteobacteria</taxon>
        <taxon>Burkholderiales</taxon>
        <taxon>Burkholderiaceae</taxon>
        <taxon>Burkholderia</taxon>
        <taxon>pseudomallei group</taxon>
    </lineage>
</organism>
<dbReference type="FunFam" id="3.40.50.980:FF:000001">
    <property type="entry name" value="Non-ribosomal peptide synthetase"/>
    <property type="match status" value="2"/>
</dbReference>
<dbReference type="RefSeq" id="WP_066491740.1">
    <property type="nucleotide sequence ID" value="NZ_CP013389.1"/>
</dbReference>
<keyword evidence="4" id="KW-0479">Metal-binding</keyword>
<feature type="region of interest" description="Disordered" evidence="6">
    <location>
        <begin position="2672"/>
        <end position="2692"/>
    </location>
</feature>
<dbReference type="InterPro" id="IPR006162">
    <property type="entry name" value="Ppantetheine_attach_site"/>
</dbReference>
<dbReference type="Gene3D" id="3.30.559.10">
    <property type="entry name" value="Chloramphenicol acetyltransferase-like domain"/>
    <property type="match status" value="2"/>
</dbReference>
<dbReference type="GO" id="GO:0009403">
    <property type="term" value="P:toxin biosynthetic process"/>
    <property type="evidence" value="ECO:0007669"/>
    <property type="project" value="UniProtKB-ARBA"/>
</dbReference>
<dbReference type="EMBL" id="CP013389">
    <property type="protein sequence ID" value="AOJ09690.1"/>
    <property type="molecule type" value="Genomic_DNA"/>
</dbReference>
<evidence type="ECO:0000259" key="7">
    <source>
        <dbReference type="PROSITE" id="PS50075"/>
    </source>
</evidence>
<evidence type="ECO:0000256" key="2">
    <source>
        <dbReference type="ARBA" id="ARBA00022450"/>
    </source>
</evidence>
<evidence type="ECO:0000256" key="1">
    <source>
        <dbReference type="ARBA" id="ARBA00001957"/>
    </source>
</evidence>
<dbReference type="FunFam" id="3.40.50.980:FF:000002">
    <property type="entry name" value="Enterobactin synthetase component F"/>
    <property type="match status" value="1"/>
</dbReference>
<dbReference type="SUPFAM" id="SSF52777">
    <property type="entry name" value="CoA-dependent acyltransferases"/>
    <property type="match status" value="4"/>
</dbReference>
<feature type="compositionally biased region" description="Low complexity" evidence="6">
    <location>
        <begin position="1603"/>
        <end position="1652"/>
    </location>
</feature>
<evidence type="ECO:0000256" key="5">
    <source>
        <dbReference type="ARBA" id="ARBA00022737"/>
    </source>
</evidence>
<dbReference type="InterPro" id="IPR001242">
    <property type="entry name" value="Condensation_dom"/>
</dbReference>
<dbReference type="GO" id="GO:0046872">
    <property type="term" value="F:metal ion binding"/>
    <property type="evidence" value="ECO:0007669"/>
    <property type="project" value="UniProtKB-KW"/>
</dbReference>
<dbReference type="Gene3D" id="2.30.38.10">
    <property type="entry name" value="Luciferase, Domain 3"/>
    <property type="match status" value="1"/>
</dbReference>
<dbReference type="CDD" id="cd02440">
    <property type="entry name" value="AdoMet_MTases"/>
    <property type="match status" value="1"/>
</dbReference>
<dbReference type="PROSITE" id="PS00455">
    <property type="entry name" value="AMP_BINDING"/>
    <property type="match status" value="1"/>
</dbReference>
<feature type="compositionally biased region" description="Low complexity" evidence="6">
    <location>
        <begin position="1691"/>
        <end position="1706"/>
    </location>
</feature>
<evidence type="ECO:0000256" key="4">
    <source>
        <dbReference type="ARBA" id="ARBA00022723"/>
    </source>
</evidence>
<gene>
    <name evidence="8" type="ORF">WS71_20525</name>
</gene>
<dbReference type="Pfam" id="PF08242">
    <property type="entry name" value="Methyltransf_12"/>
    <property type="match status" value="1"/>
</dbReference>
<dbReference type="InterPro" id="IPR045851">
    <property type="entry name" value="AMP-bd_C_sf"/>
</dbReference>
<dbReference type="SMART" id="SM00824">
    <property type="entry name" value="PKS_TE"/>
    <property type="match status" value="1"/>
</dbReference>
<dbReference type="InterPro" id="IPR029058">
    <property type="entry name" value="AB_hydrolase_fold"/>
</dbReference>
<dbReference type="InterPro" id="IPR020802">
    <property type="entry name" value="TesA-like"/>
</dbReference>
<dbReference type="InterPro" id="IPR000873">
    <property type="entry name" value="AMP-dep_synth/lig_dom"/>
</dbReference>
<dbReference type="Gene3D" id="3.30.300.30">
    <property type="match status" value="3"/>
</dbReference>
<dbReference type="Gene3D" id="3.40.50.150">
    <property type="entry name" value="Vaccinia Virus protein VP39"/>
    <property type="match status" value="1"/>
</dbReference>
<feature type="region of interest" description="Disordered" evidence="6">
    <location>
        <begin position="1458"/>
        <end position="1491"/>
    </location>
</feature>
<dbReference type="PROSITE" id="PS00012">
    <property type="entry name" value="PHOSPHOPANTETHEINE"/>
    <property type="match status" value="2"/>
</dbReference>
<evidence type="ECO:0000313" key="9">
    <source>
        <dbReference type="Proteomes" id="UP000067711"/>
    </source>
</evidence>
<dbReference type="NCBIfam" id="TIGR01733">
    <property type="entry name" value="AA-adenyl-dom"/>
    <property type="match status" value="2"/>
</dbReference>
<dbReference type="Proteomes" id="UP000067711">
    <property type="component" value="Chromosome 1"/>
</dbReference>
<dbReference type="Gene3D" id="3.40.50.980">
    <property type="match status" value="2"/>
</dbReference>
<dbReference type="GO" id="GO:0005829">
    <property type="term" value="C:cytosol"/>
    <property type="evidence" value="ECO:0007669"/>
    <property type="project" value="TreeGrafter"/>
</dbReference>
<feature type="compositionally biased region" description="Low complexity" evidence="6">
    <location>
        <begin position="2679"/>
        <end position="2688"/>
    </location>
</feature>
<dbReference type="SMART" id="SM00823">
    <property type="entry name" value="PKS_PP"/>
    <property type="match status" value="2"/>
</dbReference>
<dbReference type="Pfam" id="PF13193">
    <property type="entry name" value="AMP-binding_C"/>
    <property type="match status" value="1"/>
</dbReference>
<dbReference type="GO" id="GO:0072330">
    <property type="term" value="P:monocarboxylic acid biosynthetic process"/>
    <property type="evidence" value="ECO:0007669"/>
    <property type="project" value="UniProtKB-ARBA"/>
</dbReference>
<dbReference type="SUPFAM" id="SSF53335">
    <property type="entry name" value="S-adenosyl-L-methionine-dependent methyltransferases"/>
    <property type="match status" value="1"/>
</dbReference>
<dbReference type="PANTHER" id="PTHR45527:SF1">
    <property type="entry name" value="FATTY ACID SYNTHASE"/>
    <property type="match status" value="1"/>
</dbReference>
<dbReference type="Pfam" id="PF00501">
    <property type="entry name" value="AMP-binding"/>
    <property type="match status" value="2"/>
</dbReference>
<feature type="domain" description="Carrier" evidence="7">
    <location>
        <begin position="1493"/>
        <end position="1568"/>
    </location>
</feature>
<dbReference type="FunFam" id="3.40.50.12780:FF:000012">
    <property type="entry name" value="Non-ribosomal peptide synthetase"/>
    <property type="match status" value="2"/>
</dbReference>
<dbReference type="InterPro" id="IPR023213">
    <property type="entry name" value="CAT-like_dom_sf"/>
</dbReference>
<keyword evidence="5" id="KW-0677">Repeat</keyword>
<dbReference type="NCBIfam" id="NF003417">
    <property type="entry name" value="PRK04813.1"/>
    <property type="match status" value="3"/>
</dbReference>
<protein>
    <recommendedName>
        <fullName evidence="7">Carrier domain-containing protein</fullName>
    </recommendedName>
</protein>
<accession>A0A1B4G190</accession>
<dbReference type="SUPFAM" id="SSF56801">
    <property type="entry name" value="Acetyl-CoA synthetase-like"/>
    <property type="match status" value="2"/>
</dbReference>
<dbReference type="CDD" id="cd05930">
    <property type="entry name" value="A_NRPS"/>
    <property type="match status" value="1"/>
</dbReference>
<dbReference type="CDD" id="cd19531">
    <property type="entry name" value="LCL_NRPS-like"/>
    <property type="match status" value="2"/>
</dbReference>
<dbReference type="SUPFAM" id="SSF53474">
    <property type="entry name" value="alpha/beta-Hydrolases"/>
    <property type="match status" value="1"/>
</dbReference>
<proteinExistence type="predicted"/>
<dbReference type="Pfam" id="PF00975">
    <property type="entry name" value="Thioesterase"/>
    <property type="match status" value="1"/>
</dbReference>
<dbReference type="InterPro" id="IPR001031">
    <property type="entry name" value="Thioesterase"/>
</dbReference>
<feature type="compositionally biased region" description="Basic and acidic residues" evidence="6">
    <location>
        <begin position="1574"/>
        <end position="1602"/>
    </location>
</feature>
<evidence type="ECO:0000256" key="3">
    <source>
        <dbReference type="ARBA" id="ARBA00022553"/>
    </source>
</evidence>
<dbReference type="Pfam" id="PF00550">
    <property type="entry name" value="PP-binding"/>
    <property type="match status" value="2"/>
</dbReference>
<dbReference type="InterPro" id="IPR042099">
    <property type="entry name" value="ANL_N_sf"/>
</dbReference>
<feature type="domain" description="Carrier" evidence="7">
    <location>
        <begin position="2687"/>
        <end position="2762"/>
    </location>
</feature>
<dbReference type="FunFam" id="2.30.38.10:FF:000001">
    <property type="entry name" value="Non-ribosomal peptide synthetase PvdI"/>
    <property type="match status" value="1"/>
</dbReference>
<dbReference type="InterPro" id="IPR029063">
    <property type="entry name" value="SAM-dependent_MTases_sf"/>
</dbReference>
<dbReference type="PROSITE" id="PS50075">
    <property type="entry name" value="CARRIER"/>
    <property type="match status" value="2"/>
</dbReference>
<dbReference type="Gene3D" id="1.10.1200.10">
    <property type="entry name" value="ACP-like"/>
    <property type="match status" value="1"/>
</dbReference>
<dbReference type="InterPro" id="IPR020845">
    <property type="entry name" value="AMP-binding_CS"/>
</dbReference>
<dbReference type="InterPro" id="IPR020806">
    <property type="entry name" value="PKS_PP-bd"/>
</dbReference>
<sequence length="3077" mass="327021">MTHDTGLDLDFDLDLALLKSLAGDDAAHGAPDRAIPRRPPGAAAPLSFAQQRLWFLHELNESGNGYTIGSAFRLLGELDETLFVECVGALVRRHEALRTAIRVRDGVPGQHVCAAGEADIALEDWTDRPAATRRAALLDAARALFATPFDLAAGRPFRLRVVRLSAREHAVLMHLDHLFGDATSMGILLRELVALYDARCAGRAHALPPLRIQYGDFAEWQRAGGDDWTRERAFWRKQLTGAAPLELPLDGARSHARRKTATTDRLLPFAIDADTTAALERIARAEHTTLFSVLVAGFMALLARHARQDDVVIGTSVSGRDRVETQAMVGFFANMVVLRGDLSGDPGLRELTRRLTAVIRDAMSHAALPYDRLIEALRVPREAGRNPLFQVAVTMLDQSPDATFEIGGLTVEPIVTQEASRFDLELFVVRDGDALAPAFSFDAALFERASVERLAAQFVALLGHAAREPDRPVSRLALSTEPPTAVAPAAPLADERFEPVSERVRAQARARPDAIALRHGEATLSYRALDARADALAHRLLDAGFGAGTHVGLWFRPGFDMIVAMLAVLRAGAAYIPLDPGYPETRVLSVLEDARPAAVLTERASRAMLPAFASASSTVWAIDDDAPVAAPRPLPAPDPDATAYVIFTSGSTGRPKGVCVTARNLARLFTTTETLFGFDSTDVWTLFHSYAFDFSVWEIWGALVHGAALVIVPESVRRTADAFYDLLCDARVTVLNQTPSAFRQLIAEEERNGREAELALRHVIFGGEALELSSLRGWIDRHGDDAPALVNMYGITETTVHVTYRRITLADVRGRNGSLIGEPLPDMSIRLLDAHLQPVPPGMVGEIVVGGAGVSRGYLGRDALTAERFIVDDAGSRFYRSGDLGRLDARGRLEYRGRADTQVKLRGFRIELGDIEAALRAHPAVADCAVVVTGAGDAAQLAAYAVPRGDEAGPRGPRAAGGAAAGPDPAAAAAGWRDSFDMIYSGGDADDELLDLVGWADSYDGAPIPRDEMRMWRDEVLARIRERPARRLLEIGCGTGMLLLPLAASCERFVGLDFSAQAIARLRRVVARRGLDTVTLVERAADELDGLACDFDTIIVNSVAQYFPDAAYALRVVNRALDHLAPGGRLIVGDLRSLPLLRHFQATKLLRRRDGARDRATLREQLRRLGAHEPELLVDPAFFDALLRQRDDIADVDVRLKNFASVNELASYRYDAIVTKASGAAAASPAAPRALDAADAVDLPALCADALRADSGVVVRRLPNARLAQANAFLAWLDGEDDGAPPPDAFATMADGDAIDPAVIDPAAVDAAAAAAGAACRLRWSTGDAHGAFDAFVAPPSAALDMPRGGAPEASAVFGAADVSHALDVSDASDVSDTSDTSDTFDTFGASDASDASDASAKHAPANSELLRFFNIPFRGGDDLPHTLRTHLQKRLPAHMVPSAVLLLERLPLTPNGKLDRDALPSPQRASAVGGPVDGRSVDGEPAASDAADAATATERLVAAVYTDVLGVARVGRAGHFFELGGHSLLATQVIARLRGDHGIDLRLRTIFDRPTVQGLAAAIDAAAPAVEPPAERRERTDERSGQRAYGRADERAADRHVAPSGATAAATTTTTAAPASASAPAHTHAPTPTSTSATATTTTTTTGTIRTAAERATESSSRLAPMQPATPPNARTLVLPQPDGRTLADARAQASTPSPSPAAMAWTGNASPAAATAAAEAETRRAAPLSFAQQRFWFLDRLAGDDSALYHIASALRLRGRLDVASARRAIDAIVARHESLRTTFELVGDEPRQRVHAGWRPALRVVDLAGADDAAVRDAARRFARERFDLAAEPPLRVGLLELGANDALLVVAMHHIVCDGWSLGLFAREFAHFYAGEAPLEPLPFGYADYATRQRAAASDARLDAALARWRRRLAGAPETLALATDRPRRAQRSHAGGKVSFTLDAGETAALRALARQTDTTLFVVLLAGYASLLARHADQDEIVIGSPIAQRPTRDAERMIGCFLNTLPLRCDFRGEPSARDALRGLRDVVLDAFELQDVPFETIVASSGQARALDRTPLFQAMLVLQNAPRHAIRLPGLAVDAFDDAETAAQFELTLFAHEDTASGQLRLDWQYDADLFDRETIGAWSAQLRRLYAAIARAPDAPLARISLLDDAARAQLLGFGDRRATPLDETLVHDAIARRALAAPGHPALVADGRTLRYAELDAAANRLARQLQATGVGVETVVAVALERSIDAVVALLAILKAGGVYVPIDPEQPPARVATIIGEALPALVITRAELAPRFAAAARALLLVDRDAADIAARDASPVDSPAHPDALAYAIFTSGSTGVPKGVAISHRSLAASTSARIRAYPPVASMLLVPSLAFDSSIATLFWMLASGGTLHIPAAADARDPRALAAAVERGRIAGWLGVPSLYKLAADLCAASLAPLEVVVLAGETLTANVVDAHYRRAPACVLANEYGPTEATVWASMQFVDRAPFAGAAAPIGAPIAGSRLLVLDRRGELAPIGVEGELYIGGGGIARGYLHRPALTASRFVPDPFARGERLYRTGDRVRWRRDGTLDFIGRRDAQIKLRGSRIELTEIDACLASHPWVRQAAARVVSHADERQELIAYAVLGDDVDARAHDVGRTLRAHLAAHLPAAVVPARVLAIDALPLNANGKLDRDRLPAPMPARTTARRAAGSPTEDAMRALWEDTLGRPVDSLQAGFFELGGDSLLAIKLIAQIERRFGVALPLAALFANTGIDALSAAVDATARSTAARPPHTECVSGDAVIPLAGDSRAHRATVALLPDISGFVVPLVPLAAALGERYRVLGLQAAGLDGHAAPLADVDAIADAHARALHAAGAADAPLVLVGYSWGAPVAAWVARALERRGVAPRLVVALDAPPVSDADFAARIPADEPGLLEYMTTALAQSLGRDVRIDAAEFAPLAHAQRIDALAERLRASGVVPPEVPASRIARMVDVYRANLAADKALASRPAPAAIGSPVAVWVSDGGARRAGGGADLGWSARTSAGVSVHRAPGDHLSMLREPHLQPLADAIAARIDAAIGVRNAAAAHRDALSRQGDRS</sequence>
<evidence type="ECO:0000256" key="6">
    <source>
        <dbReference type="SAM" id="MobiDB-lite"/>
    </source>
</evidence>
<evidence type="ECO:0000313" key="8">
    <source>
        <dbReference type="EMBL" id="AOJ09690.1"/>
    </source>
</evidence>
<dbReference type="GO" id="GO:0043041">
    <property type="term" value="P:amino acid activation for nonribosomal peptide biosynthetic process"/>
    <property type="evidence" value="ECO:0007669"/>
    <property type="project" value="TreeGrafter"/>
</dbReference>
<dbReference type="InterPro" id="IPR036736">
    <property type="entry name" value="ACP-like_sf"/>
</dbReference>
<dbReference type="GO" id="GO:0031177">
    <property type="term" value="F:phosphopantetheine binding"/>
    <property type="evidence" value="ECO:0007669"/>
    <property type="project" value="InterPro"/>
</dbReference>
<dbReference type="InterPro" id="IPR010071">
    <property type="entry name" value="AA_adenyl_dom"/>
</dbReference>
<dbReference type="PANTHER" id="PTHR45527">
    <property type="entry name" value="NONRIBOSOMAL PEPTIDE SYNTHETASE"/>
    <property type="match status" value="1"/>
</dbReference>
<dbReference type="InterPro" id="IPR009081">
    <property type="entry name" value="PP-bd_ACP"/>
</dbReference>
<dbReference type="Gene3D" id="3.40.50.12780">
    <property type="entry name" value="N-terminal domain of ligase-like"/>
    <property type="match status" value="1"/>
</dbReference>
<keyword evidence="3" id="KW-0597">Phosphoprotein</keyword>
<name>A0A1B4G190_9BURK</name>
<dbReference type="Gene3D" id="3.30.559.30">
    <property type="entry name" value="Nonribosomal peptide synthetase, condensation domain"/>
    <property type="match status" value="2"/>
</dbReference>
<dbReference type="GO" id="GO:0003824">
    <property type="term" value="F:catalytic activity"/>
    <property type="evidence" value="ECO:0007669"/>
    <property type="project" value="InterPro"/>
</dbReference>
<comment type="cofactor">
    <cofactor evidence="1">
        <name>pantetheine 4'-phosphate</name>
        <dbReference type="ChEBI" id="CHEBI:47942"/>
    </cofactor>
</comment>